<keyword evidence="8" id="KW-0862">Zinc</keyword>
<dbReference type="InterPro" id="IPR003613">
    <property type="entry name" value="Ubox_domain"/>
</dbReference>
<sequence length="328" mass="37386">MARLQRYRDVDGDVAMDGSSQANNTQRAEEIQDYADFDEEAIQQFDREVEQFMTTLDDFSLPEYVPIDKSTKRMVDTFRVQGHTELISGLKEELIKSTDAYLLNTVEYQPKDKNHTQSVLDKSIHALKSLADMESEIKVLTNATESIKTVVKNRFMEEEELSYETIGHYRNLENPPANLSQLFTDIFGEETAKLANGSSKVDKQLLKLQQHAFVVQHPQEPLPGNLSDNRDDDDDDIEVAGGTVELVCPISRKPFQKPVITTCGHTFSKASLVEVIRSNKQCPISGCERYLNIQNTKPDHLMELRVKSFTAIKDREEKERRQNIEVVA</sequence>
<evidence type="ECO:0000256" key="7">
    <source>
        <dbReference type="ARBA" id="ARBA00022786"/>
    </source>
</evidence>
<evidence type="ECO:0000256" key="9">
    <source>
        <dbReference type="ARBA" id="ARBA00023242"/>
    </source>
</evidence>
<dbReference type="Pfam" id="PF11789">
    <property type="entry name" value="zf-Nse"/>
    <property type="match status" value="1"/>
</dbReference>
<keyword evidence="12" id="KW-0436">Ligase</keyword>
<dbReference type="SUPFAM" id="SSF57850">
    <property type="entry name" value="RING/U-box"/>
    <property type="match status" value="1"/>
</dbReference>
<accession>A0AAV5QW81</accession>
<keyword evidence="4" id="KW-0808">Transferase</keyword>
<dbReference type="GO" id="GO:0000724">
    <property type="term" value="P:double-strand break repair via homologous recombination"/>
    <property type="evidence" value="ECO:0007669"/>
    <property type="project" value="InterPro"/>
</dbReference>
<evidence type="ECO:0000313" key="13">
    <source>
        <dbReference type="Proteomes" id="UP001360560"/>
    </source>
</evidence>
<evidence type="ECO:0000259" key="11">
    <source>
        <dbReference type="SMART" id="SM00504"/>
    </source>
</evidence>
<dbReference type="Proteomes" id="UP001360560">
    <property type="component" value="Unassembled WGS sequence"/>
</dbReference>
<evidence type="ECO:0000256" key="1">
    <source>
        <dbReference type="ARBA" id="ARBA00004123"/>
    </source>
</evidence>
<dbReference type="SMART" id="SM00504">
    <property type="entry name" value="Ubox"/>
    <property type="match status" value="1"/>
</dbReference>
<proteinExistence type="inferred from homology"/>
<keyword evidence="7" id="KW-0833">Ubl conjugation pathway</keyword>
<feature type="compositionally biased region" description="Basic and acidic residues" evidence="10">
    <location>
        <begin position="1"/>
        <end position="11"/>
    </location>
</feature>
<evidence type="ECO:0000256" key="4">
    <source>
        <dbReference type="ARBA" id="ARBA00022679"/>
    </source>
</evidence>
<dbReference type="GO" id="GO:0004842">
    <property type="term" value="F:ubiquitin-protein transferase activity"/>
    <property type="evidence" value="ECO:0007669"/>
    <property type="project" value="InterPro"/>
</dbReference>
<keyword evidence="9" id="KW-0539">Nucleus</keyword>
<keyword evidence="6" id="KW-0863">Zinc-finger</keyword>
<dbReference type="GO" id="GO:0016567">
    <property type="term" value="P:protein ubiquitination"/>
    <property type="evidence" value="ECO:0007669"/>
    <property type="project" value="InterPro"/>
</dbReference>
<dbReference type="AlphaFoldDB" id="A0AAV5QW81"/>
<dbReference type="EMBL" id="BTFZ01000020">
    <property type="protein sequence ID" value="GMM38981.1"/>
    <property type="molecule type" value="Genomic_DNA"/>
</dbReference>
<dbReference type="GO" id="GO:0016874">
    <property type="term" value="F:ligase activity"/>
    <property type="evidence" value="ECO:0007669"/>
    <property type="project" value="UniProtKB-KW"/>
</dbReference>
<evidence type="ECO:0000256" key="2">
    <source>
        <dbReference type="ARBA" id="ARBA00004718"/>
    </source>
</evidence>
<evidence type="ECO:0000313" key="12">
    <source>
        <dbReference type="EMBL" id="GMM38981.1"/>
    </source>
</evidence>
<dbReference type="PANTHER" id="PTHR21330">
    <property type="entry name" value="E3 SUMO-PROTEIN LIGASE NSE2"/>
    <property type="match status" value="1"/>
</dbReference>
<dbReference type="GO" id="GO:0030915">
    <property type="term" value="C:Smc5-Smc6 complex"/>
    <property type="evidence" value="ECO:0007669"/>
    <property type="project" value="InterPro"/>
</dbReference>
<dbReference type="GO" id="GO:0061665">
    <property type="term" value="F:SUMO ligase activity"/>
    <property type="evidence" value="ECO:0007669"/>
    <property type="project" value="TreeGrafter"/>
</dbReference>
<dbReference type="GO" id="GO:0005634">
    <property type="term" value="C:nucleus"/>
    <property type="evidence" value="ECO:0007669"/>
    <property type="project" value="UniProtKB-SubCell"/>
</dbReference>
<dbReference type="InterPro" id="IPR026846">
    <property type="entry name" value="Nse2(Mms21)"/>
</dbReference>
<evidence type="ECO:0000256" key="6">
    <source>
        <dbReference type="ARBA" id="ARBA00022771"/>
    </source>
</evidence>
<dbReference type="GeneID" id="90076969"/>
<reference evidence="12 13" key="1">
    <citation type="journal article" date="2023" name="Elife">
        <title>Identification of key yeast species and microbe-microbe interactions impacting larval growth of Drosophila in the wild.</title>
        <authorList>
            <person name="Mure A."/>
            <person name="Sugiura Y."/>
            <person name="Maeda R."/>
            <person name="Honda K."/>
            <person name="Sakurai N."/>
            <person name="Takahashi Y."/>
            <person name="Watada M."/>
            <person name="Katoh T."/>
            <person name="Gotoh A."/>
            <person name="Gotoh Y."/>
            <person name="Taniguchi I."/>
            <person name="Nakamura K."/>
            <person name="Hayashi T."/>
            <person name="Katayama T."/>
            <person name="Uemura T."/>
            <person name="Hattori Y."/>
        </authorList>
    </citation>
    <scope>NUCLEOTIDE SEQUENCE [LARGE SCALE GENOMIC DNA]</scope>
    <source>
        <strain evidence="12 13">SC-9</strain>
    </source>
</reference>
<keyword evidence="5" id="KW-0479">Metal-binding</keyword>
<protein>
    <submittedName>
        <fullName evidence="12">SUMO ligase</fullName>
    </submittedName>
</protein>
<dbReference type="Gene3D" id="3.30.40.10">
    <property type="entry name" value="Zinc/RING finger domain, C3HC4 (zinc finger)"/>
    <property type="match status" value="1"/>
</dbReference>
<organism evidence="12 13">
    <name type="scientific">Saccharomycopsis crataegensis</name>
    <dbReference type="NCBI Taxonomy" id="43959"/>
    <lineage>
        <taxon>Eukaryota</taxon>
        <taxon>Fungi</taxon>
        <taxon>Dikarya</taxon>
        <taxon>Ascomycota</taxon>
        <taxon>Saccharomycotina</taxon>
        <taxon>Saccharomycetes</taxon>
        <taxon>Saccharomycopsidaceae</taxon>
        <taxon>Saccharomycopsis</taxon>
    </lineage>
</organism>
<keyword evidence="13" id="KW-1185">Reference proteome</keyword>
<evidence type="ECO:0000256" key="8">
    <source>
        <dbReference type="ARBA" id="ARBA00022833"/>
    </source>
</evidence>
<dbReference type="GO" id="GO:0016925">
    <property type="term" value="P:protein sumoylation"/>
    <property type="evidence" value="ECO:0007669"/>
    <property type="project" value="TreeGrafter"/>
</dbReference>
<dbReference type="PANTHER" id="PTHR21330:SF1">
    <property type="entry name" value="E3 SUMO-PROTEIN LIGASE NSE2"/>
    <property type="match status" value="1"/>
</dbReference>
<comment type="pathway">
    <text evidence="2">Protein modification; protein sumoylation.</text>
</comment>
<evidence type="ECO:0000256" key="5">
    <source>
        <dbReference type="ARBA" id="ARBA00022723"/>
    </source>
</evidence>
<name>A0AAV5QW81_9ASCO</name>
<feature type="region of interest" description="Disordered" evidence="10">
    <location>
        <begin position="1"/>
        <end position="26"/>
    </location>
</feature>
<comment type="caution">
    <text evidence="12">The sequence shown here is derived from an EMBL/GenBank/DDBJ whole genome shotgun (WGS) entry which is preliminary data.</text>
</comment>
<dbReference type="GO" id="GO:0008270">
    <property type="term" value="F:zinc ion binding"/>
    <property type="evidence" value="ECO:0007669"/>
    <property type="project" value="UniProtKB-KW"/>
</dbReference>
<dbReference type="InterPro" id="IPR004181">
    <property type="entry name" value="Znf_MIZ"/>
</dbReference>
<comment type="subcellular location">
    <subcellularLocation>
        <location evidence="1">Nucleus</location>
    </subcellularLocation>
</comment>
<feature type="domain" description="U-box" evidence="11">
    <location>
        <begin position="245"/>
        <end position="309"/>
    </location>
</feature>
<dbReference type="InterPro" id="IPR013083">
    <property type="entry name" value="Znf_RING/FYVE/PHD"/>
</dbReference>
<dbReference type="RefSeq" id="XP_064855976.1">
    <property type="nucleotide sequence ID" value="XM_064999904.1"/>
</dbReference>
<evidence type="ECO:0000256" key="3">
    <source>
        <dbReference type="ARBA" id="ARBA00008212"/>
    </source>
</evidence>
<evidence type="ECO:0000256" key="10">
    <source>
        <dbReference type="SAM" id="MobiDB-lite"/>
    </source>
</evidence>
<dbReference type="CDD" id="cd16651">
    <property type="entry name" value="SPL-RING_NSE2"/>
    <property type="match status" value="1"/>
</dbReference>
<dbReference type="Gene3D" id="1.20.120.1010">
    <property type="match status" value="1"/>
</dbReference>
<gene>
    <name evidence="12" type="ORF">DASC09_063200</name>
</gene>
<comment type="similarity">
    <text evidence="3">Belongs to the NSE2 family.</text>
</comment>